<evidence type="ECO:0000313" key="1">
    <source>
        <dbReference type="EMBL" id="KAB2621669.1"/>
    </source>
</evidence>
<organism evidence="1 2">
    <name type="scientific">Pyrus ussuriensis x Pyrus communis</name>
    <dbReference type="NCBI Taxonomy" id="2448454"/>
    <lineage>
        <taxon>Eukaryota</taxon>
        <taxon>Viridiplantae</taxon>
        <taxon>Streptophyta</taxon>
        <taxon>Embryophyta</taxon>
        <taxon>Tracheophyta</taxon>
        <taxon>Spermatophyta</taxon>
        <taxon>Magnoliopsida</taxon>
        <taxon>eudicotyledons</taxon>
        <taxon>Gunneridae</taxon>
        <taxon>Pentapetalae</taxon>
        <taxon>rosids</taxon>
        <taxon>fabids</taxon>
        <taxon>Rosales</taxon>
        <taxon>Rosaceae</taxon>
        <taxon>Amygdaloideae</taxon>
        <taxon>Maleae</taxon>
        <taxon>Pyrus</taxon>
    </lineage>
</organism>
<dbReference type="EMBL" id="SMOL01000231">
    <property type="protein sequence ID" value="KAB2621669.1"/>
    <property type="molecule type" value="Genomic_DNA"/>
</dbReference>
<proteinExistence type="predicted"/>
<gene>
    <name evidence="1" type="ORF">D8674_023851</name>
</gene>
<reference evidence="1 2" key="3">
    <citation type="submission" date="2019-11" db="EMBL/GenBank/DDBJ databases">
        <title>A de novo genome assembly of a pear dwarfing rootstock.</title>
        <authorList>
            <person name="Wang F."/>
            <person name="Wang J."/>
            <person name="Li S."/>
            <person name="Zhang Y."/>
            <person name="Fang M."/>
            <person name="Ma L."/>
            <person name="Zhao Y."/>
            <person name="Jiang S."/>
        </authorList>
    </citation>
    <scope>NUCLEOTIDE SEQUENCE [LARGE SCALE GENOMIC DNA]</scope>
    <source>
        <strain evidence="1">S2</strain>
        <tissue evidence="1">Leaf</tissue>
    </source>
</reference>
<dbReference type="OrthoDB" id="1094948at2759"/>
<protein>
    <submittedName>
        <fullName evidence="1">Invertase inhibitor</fullName>
    </submittedName>
</protein>
<dbReference type="AlphaFoldDB" id="A0A5N5H1B9"/>
<accession>A0A5N5H1B9</accession>
<reference evidence="1 2" key="1">
    <citation type="submission" date="2019-09" db="EMBL/GenBank/DDBJ databases">
        <authorList>
            <person name="Ou C."/>
        </authorList>
    </citation>
    <scope>NUCLEOTIDE SEQUENCE [LARGE SCALE GENOMIC DNA]</scope>
    <source>
        <strain evidence="1">S2</strain>
        <tissue evidence="1">Leaf</tissue>
    </source>
</reference>
<sequence>MQTNVFWLQRSFYPNNHRSLCRQCHSNTCAASSGKLPNIDGGVNVDSAAVAFSQKDYDTVENSEIGTPRAQEPPVNPLTERNNQMRILIVMALNAVHELKGTKQHN</sequence>
<evidence type="ECO:0000313" key="2">
    <source>
        <dbReference type="Proteomes" id="UP000327157"/>
    </source>
</evidence>
<keyword evidence="2" id="KW-1185">Reference proteome</keyword>
<comment type="caution">
    <text evidence="1">The sequence shown here is derived from an EMBL/GenBank/DDBJ whole genome shotgun (WGS) entry which is preliminary data.</text>
</comment>
<name>A0A5N5H1B9_9ROSA</name>
<dbReference type="Proteomes" id="UP000327157">
    <property type="component" value="Chromosome 4"/>
</dbReference>
<reference evidence="2" key="2">
    <citation type="submission" date="2019-10" db="EMBL/GenBank/DDBJ databases">
        <title>A de novo genome assembly of a pear dwarfing rootstock.</title>
        <authorList>
            <person name="Wang F."/>
            <person name="Wang J."/>
            <person name="Li S."/>
            <person name="Zhang Y."/>
            <person name="Fang M."/>
            <person name="Ma L."/>
            <person name="Zhao Y."/>
            <person name="Jiang S."/>
        </authorList>
    </citation>
    <scope>NUCLEOTIDE SEQUENCE [LARGE SCALE GENOMIC DNA]</scope>
</reference>